<reference evidence="1 2" key="1">
    <citation type="submission" date="2020-06" db="EMBL/GenBank/DDBJ databases">
        <title>Transcriptomic and genomic resources for Thalictrum thalictroides and T. hernandezii: Facilitating candidate gene discovery in an emerging model plant lineage.</title>
        <authorList>
            <person name="Arias T."/>
            <person name="Riano-Pachon D.M."/>
            <person name="Di Stilio V.S."/>
        </authorList>
    </citation>
    <scope>NUCLEOTIDE SEQUENCE [LARGE SCALE GENOMIC DNA]</scope>
    <source>
        <strain evidence="2">cv. WT478/WT964</strain>
        <tissue evidence="1">Leaves</tissue>
    </source>
</reference>
<dbReference type="AlphaFoldDB" id="A0A7J6WXJ3"/>
<dbReference type="OrthoDB" id="696485at2759"/>
<organism evidence="1 2">
    <name type="scientific">Thalictrum thalictroides</name>
    <name type="common">Rue-anemone</name>
    <name type="synonym">Anemone thalictroides</name>
    <dbReference type="NCBI Taxonomy" id="46969"/>
    <lineage>
        <taxon>Eukaryota</taxon>
        <taxon>Viridiplantae</taxon>
        <taxon>Streptophyta</taxon>
        <taxon>Embryophyta</taxon>
        <taxon>Tracheophyta</taxon>
        <taxon>Spermatophyta</taxon>
        <taxon>Magnoliopsida</taxon>
        <taxon>Ranunculales</taxon>
        <taxon>Ranunculaceae</taxon>
        <taxon>Thalictroideae</taxon>
        <taxon>Thalictrum</taxon>
    </lineage>
</organism>
<gene>
    <name evidence="1" type="ORF">FRX31_008236</name>
</gene>
<protein>
    <recommendedName>
        <fullName evidence="3">Reverse transcriptase zinc-binding domain</fullName>
    </recommendedName>
</protein>
<comment type="caution">
    <text evidence="1">The sequence shown here is derived from an EMBL/GenBank/DDBJ whole genome shotgun (WGS) entry which is preliminary data.</text>
</comment>
<evidence type="ECO:0000313" key="2">
    <source>
        <dbReference type="Proteomes" id="UP000554482"/>
    </source>
</evidence>
<evidence type="ECO:0008006" key="3">
    <source>
        <dbReference type="Google" id="ProtNLM"/>
    </source>
</evidence>
<name>A0A7J6WXJ3_THATH</name>
<accession>A0A7J6WXJ3</accession>
<dbReference type="Proteomes" id="UP000554482">
    <property type="component" value="Unassembled WGS sequence"/>
</dbReference>
<evidence type="ECO:0000313" key="1">
    <source>
        <dbReference type="EMBL" id="KAF5202176.1"/>
    </source>
</evidence>
<dbReference type="EMBL" id="JABWDY010008476">
    <property type="protein sequence ID" value="KAF5202176.1"/>
    <property type="molecule type" value="Genomic_DNA"/>
</dbReference>
<sequence>MNRVLEHNSPRSFLLNWPKLNARGLAEASWSILPYAVVWVLWCERNDIIFNNGTFNIDNVIKRVKCTVWGWIDIVGKAVDIKKDHTCNDLLLSWESIVRDVW</sequence>
<keyword evidence="2" id="KW-1185">Reference proteome</keyword>
<proteinExistence type="predicted"/>